<dbReference type="InParanoid" id="A0A1W4XJZ8"/>
<dbReference type="InterPro" id="IPR008677">
    <property type="entry name" value="MRVI1"/>
</dbReference>
<keyword evidence="4 9" id="KW-0812">Transmembrane</keyword>
<feature type="transmembrane region" description="Helical" evidence="9">
    <location>
        <begin position="432"/>
        <end position="453"/>
    </location>
</feature>
<organism evidence="10 11">
    <name type="scientific">Agrilus planipennis</name>
    <name type="common">Emerald ash borer</name>
    <name type="synonym">Agrilus marcopoli</name>
    <dbReference type="NCBI Taxonomy" id="224129"/>
    <lineage>
        <taxon>Eukaryota</taxon>
        <taxon>Metazoa</taxon>
        <taxon>Ecdysozoa</taxon>
        <taxon>Arthropoda</taxon>
        <taxon>Hexapoda</taxon>
        <taxon>Insecta</taxon>
        <taxon>Pterygota</taxon>
        <taxon>Neoptera</taxon>
        <taxon>Endopterygota</taxon>
        <taxon>Coleoptera</taxon>
        <taxon>Polyphaga</taxon>
        <taxon>Elateriformia</taxon>
        <taxon>Buprestoidea</taxon>
        <taxon>Buprestidae</taxon>
        <taxon>Agrilinae</taxon>
        <taxon>Agrilus</taxon>
    </lineage>
</organism>
<dbReference type="STRING" id="224129.A0A1W4XJZ8"/>
<proteinExistence type="predicted"/>
<dbReference type="PANTHER" id="PTHR15352">
    <property type="entry name" value="LYMPHOID-RESTRICTED MEMBRANE PROTEIN, JAW1"/>
    <property type="match status" value="1"/>
</dbReference>
<dbReference type="PANTHER" id="PTHR15352:SF1">
    <property type="entry name" value="KASH5-LIKE COILED-COIL DOMAIN-CONTAINING PROTEIN"/>
    <property type="match status" value="1"/>
</dbReference>
<keyword evidence="7 9" id="KW-0472">Membrane</keyword>
<reference evidence="11" key="1">
    <citation type="submission" date="2025-08" db="UniProtKB">
        <authorList>
            <consortium name="RefSeq"/>
        </authorList>
    </citation>
    <scope>IDENTIFICATION</scope>
    <source>
        <tissue evidence="11">Entire body</tissue>
    </source>
</reference>
<sequence>MAETLNHYERLSNCNPSQRSVLQTNPQVSDLDIINTTLKKTGDSYSLSSASSTNSDSSDEIPIDDCKTPPQDGTIPQTINDKDTLTRKLRSLSDGHAKEYNTDGEFQVFPSLPDSVLQKLGLTGENTGIRLSEQEMEERFIALALAFSIDATTITDRWERQQRFRDQTEINFANEIDKLIEKVHKIQPLCVDAERAELLTNLLAQTDIVVKASSHATIAAERFGAVQHEHRLAQAAHLMINYVTALKQQRDSARKQLQYTKRVLQHTNSTDSMIVNKTRVSPTQTSNGNKNVATRRRASIATITQPFEGNLAVGKGAKFTRRTSDLSSRLTTLARSSRLSRLELGVDLSKIKEGIEAASRANSQEDKSMSENESEDEDLEETKNADSSEEFEDIDISNFTKKDKVVYTVRKFYHKIKSKYTTWAKNGVLHEIFSVGGIICFSLGLITLGNLMIEIEYAQRKNI</sequence>
<evidence type="ECO:0000256" key="3">
    <source>
        <dbReference type="ARBA" id="ARBA00022490"/>
    </source>
</evidence>
<gene>
    <name evidence="11" type="primary">LOC108744850</name>
</gene>
<name>A0A1W4XJZ8_AGRPL</name>
<feature type="region of interest" description="Disordered" evidence="8">
    <location>
        <begin position="357"/>
        <end position="389"/>
    </location>
</feature>
<dbReference type="AlphaFoldDB" id="A0A1W4XJZ8"/>
<dbReference type="GO" id="GO:0005737">
    <property type="term" value="C:cytoplasm"/>
    <property type="evidence" value="ECO:0007669"/>
    <property type="project" value="UniProtKB-SubCell"/>
</dbReference>
<evidence type="ECO:0000256" key="1">
    <source>
        <dbReference type="ARBA" id="ARBA00004167"/>
    </source>
</evidence>
<dbReference type="OrthoDB" id="10062605at2759"/>
<evidence type="ECO:0000313" key="11">
    <source>
        <dbReference type="RefSeq" id="XP_018336304.1"/>
    </source>
</evidence>
<dbReference type="KEGG" id="apln:108744850"/>
<evidence type="ECO:0000256" key="4">
    <source>
        <dbReference type="ARBA" id="ARBA00022692"/>
    </source>
</evidence>
<dbReference type="GeneID" id="108744850"/>
<dbReference type="Proteomes" id="UP000192223">
    <property type="component" value="Unplaced"/>
</dbReference>
<evidence type="ECO:0000256" key="9">
    <source>
        <dbReference type="SAM" id="Phobius"/>
    </source>
</evidence>
<keyword evidence="5 9" id="KW-1133">Transmembrane helix</keyword>
<evidence type="ECO:0000256" key="7">
    <source>
        <dbReference type="ARBA" id="ARBA00023136"/>
    </source>
</evidence>
<evidence type="ECO:0000256" key="5">
    <source>
        <dbReference type="ARBA" id="ARBA00022989"/>
    </source>
</evidence>
<evidence type="ECO:0000313" key="10">
    <source>
        <dbReference type="Proteomes" id="UP000192223"/>
    </source>
</evidence>
<evidence type="ECO:0000256" key="8">
    <source>
        <dbReference type="SAM" id="MobiDB-lite"/>
    </source>
</evidence>
<dbReference type="GO" id="GO:0016020">
    <property type="term" value="C:membrane"/>
    <property type="evidence" value="ECO:0007669"/>
    <property type="project" value="UniProtKB-SubCell"/>
</dbReference>
<dbReference type="RefSeq" id="XP_018336304.1">
    <property type="nucleotide sequence ID" value="XM_018480802.2"/>
</dbReference>
<feature type="region of interest" description="Disordered" evidence="8">
    <location>
        <begin position="42"/>
        <end position="79"/>
    </location>
</feature>
<dbReference type="Pfam" id="PF05781">
    <property type="entry name" value="MRVI1"/>
    <property type="match status" value="1"/>
</dbReference>
<keyword evidence="6" id="KW-0175">Coiled coil</keyword>
<comment type="subcellular location">
    <subcellularLocation>
        <location evidence="2">Cytoplasm</location>
    </subcellularLocation>
    <subcellularLocation>
        <location evidence="1">Membrane</location>
        <topology evidence="1">Single-pass membrane protein</topology>
    </subcellularLocation>
</comment>
<keyword evidence="3" id="KW-0963">Cytoplasm</keyword>
<evidence type="ECO:0000256" key="2">
    <source>
        <dbReference type="ARBA" id="ARBA00004496"/>
    </source>
</evidence>
<accession>A0A1W4XJZ8</accession>
<keyword evidence="10" id="KW-1185">Reference proteome</keyword>
<evidence type="ECO:0000256" key="6">
    <source>
        <dbReference type="ARBA" id="ARBA00023054"/>
    </source>
</evidence>
<feature type="compositionally biased region" description="Low complexity" evidence="8">
    <location>
        <begin position="43"/>
        <end position="56"/>
    </location>
</feature>
<protein>
    <submittedName>
        <fullName evidence="11">Lymphoid-restricted membrane protein isoform X1</fullName>
    </submittedName>
</protein>